<reference evidence="2 3" key="1">
    <citation type="journal article" date="2013" name="Nature">
        <title>Anaerobic oxidation of methane coupled to nitrate reduction in a novel archaeal lineage.</title>
        <authorList>
            <person name="Haroon M.F."/>
            <person name="Hu S."/>
            <person name="Shi Y."/>
            <person name="Imelfort M."/>
            <person name="Keller J."/>
            <person name="Hugenholtz P."/>
            <person name="Yuan Z."/>
            <person name="Tyson G.W."/>
        </authorList>
    </citation>
    <scope>NUCLEOTIDE SEQUENCE [LARGE SCALE GENOMIC DNA]</scope>
    <source>
        <strain evidence="2 3">ANME-2d</strain>
    </source>
</reference>
<keyword evidence="1" id="KW-1133">Transmembrane helix</keyword>
<accession>A0A062UVU8</accession>
<evidence type="ECO:0000313" key="2">
    <source>
        <dbReference type="EMBL" id="KCZ71151.1"/>
    </source>
</evidence>
<dbReference type="RefSeq" id="WP_052368975.1">
    <property type="nucleotide sequence ID" value="NZ_JMIY01000007.1"/>
</dbReference>
<feature type="transmembrane region" description="Helical" evidence="1">
    <location>
        <begin position="9"/>
        <end position="42"/>
    </location>
</feature>
<comment type="caution">
    <text evidence="2">The sequence shown here is derived from an EMBL/GenBank/DDBJ whole genome shotgun (WGS) entry which is preliminary data.</text>
</comment>
<evidence type="ECO:0000313" key="3">
    <source>
        <dbReference type="Proteomes" id="UP000027153"/>
    </source>
</evidence>
<keyword evidence="1" id="KW-0812">Transmembrane</keyword>
<proteinExistence type="predicted"/>
<keyword evidence="1" id="KW-0472">Membrane</keyword>
<sequence length="136" mass="15386">MEVLSFLIFFIYALVLLVTLIYISPVLSALLMILVPLAFVYLMPDQAMEFLSRMQFSFVVPVYNIHILLLIWSAFIGVIAYAEVLSWYLLRETGPKKQRKQAAVSASAEPGVLTESARNRNKGVLPRFVEIMSGKK</sequence>
<keyword evidence="3" id="KW-1185">Reference proteome</keyword>
<organism evidence="2 3">
    <name type="scientific">Candidatus Methanoperedens nitratireducens</name>
    <dbReference type="NCBI Taxonomy" id="1392998"/>
    <lineage>
        <taxon>Archaea</taxon>
        <taxon>Methanobacteriati</taxon>
        <taxon>Methanobacteriota</taxon>
        <taxon>Stenosarchaea group</taxon>
        <taxon>Methanomicrobia</taxon>
        <taxon>Methanosarcinales</taxon>
        <taxon>ANME-2 cluster</taxon>
        <taxon>Candidatus Methanoperedentaceae</taxon>
        <taxon>Candidatus Methanoperedens</taxon>
    </lineage>
</organism>
<protein>
    <submittedName>
        <fullName evidence="2">Uncharacterized protein</fullName>
    </submittedName>
</protein>
<dbReference type="OrthoDB" id="142727at2157"/>
<feature type="transmembrane region" description="Helical" evidence="1">
    <location>
        <begin position="62"/>
        <end position="90"/>
    </location>
</feature>
<dbReference type="Proteomes" id="UP000027153">
    <property type="component" value="Unassembled WGS sequence"/>
</dbReference>
<dbReference type="AlphaFoldDB" id="A0A062UVU8"/>
<name>A0A062UVU8_9EURY</name>
<evidence type="ECO:0000256" key="1">
    <source>
        <dbReference type="SAM" id="Phobius"/>
    </source>
</evidence>
<dbReference type="EMBL" id="JMIY01000007">
    <property type="protein sequence ID" value="KCZ71151.1"/>
    <property type="molecule type" value="Genomic_DNA"/>
</dbReference>
<gene>
    <name evidence="2" type="ORF">ANME2D_03183</name>
</gene>